<evidence type="ECO:0000313" key="2">
    <source>
        <dbReference type="Proteomes" id="UP000295598"/>
    </source>
</evidence>
<name>A0A4R4IRI1_9GAMM</name>
<evidence type="ECO:0000313" key="1">
    <source>
        <dbReference type="EMBL" id="TDB43347.1"/>
    </source>
</evidence>
<dbReference type="EMBL" id="PUJY01000088">
    <property type="protein sequence ID" value="TDB43347.1"/>
    <property type="molecule type" value="Genomic_DNA"/>
</dbReference>
<protein>
    <submittedName>
        <fullName evidence="1">Uncharacterized protein</fullName>
    </submittedName>
</protein>
<organism evidence="1 2">
    <name type="scientific">Photorhabdus khanii subsp. guanajuatensis</name>
    <dbReference type="NCBI Taxonomy" id="2100166"/>
    <lineage>
        <taxon>Bacteria</taxon>
        <taxon>Pseudomonadati</taxon>
        <taxon>Pseudomonadota</taxon>
        <taxon>Gammaproteobacteria</taxon>
        <taxon>Enterobacterales</taxon>
        <taxon>Morganellaceae</taxon>
        <taxon>Photorhabdus</taxon>
    </lineage>
</organism>
<comment type="caution">
    <text evidence="1">The sequence shown here is derived from an EMBL/GenBank/DDBJ whole genome shotgun (WGS) entry which is preliminary data.</text>
</comment>
<sequence length="104" mass="11468">MIILSTYIKGHSLASAWGDPSDITDAVFEAGYRKPKMNIEEAVLLTIDVMNGVPDEVPYPERPRDLNDILSTELSNIIFDATWDDAVTPASVAKVVLDAGYRKE</sequence>
<dbReference type="Proteomes" id="UP000295598">
    <property type="component" value="Unassembled WGS sequence"/>
</dbReference>
<reference evidence="1 2" key="1">
    <citation type="journal article" date="2019" name="Int. J. Syst. Evol. Microbiol.">
        <title>Photorhabdus khanii subsp. guanajuatensis subsp. nov., isolated from Heterorhabditis atacamensis, and Photorhabdus luminescens subsp. mexicana subsp. nov., isolated from Heterorhabditis mexicana entomopathogenic nematodes.</title>
        <authorList>
            <person name="Machado R.A.R."/>
            <person name="Bruno P."/>
            <person name="Arce C.C.M."/>
            <person name="Liechti N."/>
            <person name="Kohler A."/>
            <person name="Bernal J."/>
            <person name="Bruggmann R."/>
            <person name="Turlings T.C.J."/>
        </authorList>
    </citation>
    <scope>NUCLEOTIDE SEQUENCE [LARGE SCALE GENOMIC DNA]</scope>
    <source>
        <strain evidence="1 2">MEX20-17</strain>
    </source>
</reference>
<dbReference type="AlphaFoldDB" id="A0A4R4IRI1"/>
<accession>A0A4R4IRI1</accession>
<proteinExistence type="predicted"/>
<gene>
    <name evidence="1" type="ORF">C5467_23285</name>
</gene>